<keyword evidence="2" id="KW-0472">Membrane</keyword>
<proteinExistence type="predicted"/>
<dbReference type="InterPro" id="IPR021838">
    <property type="entry name" value="DUF3431"/>
</dbReference>
<feature type="compositionally biased region" description="Pro residues" evidence="1">
    <location>
        <begin position="63"/>
        <end position="91"/>
    </location>
</feature>
<feature type="transmembrane region" description="Helical" evidence="2">
    <location>
        <begin position="20"/>
        <end position="38"/>
    </location>
</feature>
<dbReference type="Proteomes" id="UP001147695">
    <property type="component" value="Unassembled WGS sequence"/>
</dbReference>
<dbReference type="Pfam" id="PF11913">
    <property type="entry name" value="DUF3431"/>
    <property type="match status" value="1"/>
</dbReference>
<dbReference type="EMBL" id="JAPZBQ010000002">
    <property type="protein sequence ID" value="KAJ5344616.1"/>
    <property type="molecule type" value="Genomic_DNA"/>
</dbReference>
<comment type="caution">
    <text evidence="3">The sequence shown here is derived from an EMBL/GenBank/DDBJ whole genome shotgun (WGS) entry which is preliminary data.</text>
</comment>
<feature type="compositionally biased region" description="Low complexity" evidence="1">
    <location>
        <begin position="367"/>
        <end position="384"/>
    </location>
</feature>
<sequence>MSWSSPFRARDGCLTPRSRVFLYLGLAGTLLLLSYQLILYSPTPEETIGVIVIGDKNDFPDSEPIPPPAPDPAPAPVPTPTPSSEPSPEPTPAKELIFAAMEASNMSWVDEHLSDWTANIYRADASQGLTVPINKGNEAMVYLTYIIDRYWSLPDVSIFLHGGRYQWHVDNPLYDSVISIRDLKADFVLEAGYVSMRCAWSVGCPRELEPARYLRERPDDSHHPAAMEYPDRFMELFPRAEVPEEVGAPCCSQFALSKSKIHEQGLEHYVRLQQWLMNTELNSGISGRIFEYSWHSECRSVFSQVFPELTFIVIFGKPNQYCLDQHECYCRTYGYCDMTDEEMQSQWTWRGLTLPEGWPDPKPVPVQAPEVAPEAVPAPEPVQASKGSDADPGPLQSRASPQ</sequence>
<reference evidence="3" key="1">
    <citation type="submission" date="2022-12" db="EMBL/GenBank/DDBJ databases">
        <authorList>
            <person name="Petersen C."/>
        </authorList>
    </citation>
    <scope>NUCLEOTIDE SEQUENCE</scope>
    <source>
        <strain evidence="3">IBT 35673</strain>
    </source>
</reference>
<gene>
    <name evidence="3" type="ORF">N7452_002620</name>
</gene>
<accession>A0A9W9QRY3</accession>
<reference evidence="3" key="2">
    <citation type="journal article" date="2023" name="IMA Fungus">
        <title>Comparative genomic study of the Penicillium genus elucidates a diverse pangenome and 15 lateral gene transfer events.</title>
        <authorList>
            <person name="Petersen C."/>
            <person name="Sorensen T."/>
            <person name="Nielsen M.R."/>
            <person name="Sondergaard T.E."/>
            <person name="Sorensen J.L."/>
            <person name="Fitzpatrick D.A."/>
            <person name="Frisvad J.C."/>
            <person name="Nielsen K.L."/>
        </authorList>
    </citation>
    <scope>NUCLEOTIDE SEQUENCE</scope>
    <source>
        <strain evidence="3">IBT 35673</strain>
    </source>
</reference>
<keyword evidence="2" id="KW-1133">Transmembrane helix</keyword>
<evidence type="ECO:0000313" key="4">
    <source>
        <dbReference type="Proteomes" id="UP001147695"/>
    </source>
</evidence>
<name>A0A9W9QRY3_PENBR</name>
<dbReference type="PANTHER" id="PTHR37490:SF3">
    <property type="entry name" value="DUF3431 DOMAIN CONTAINING PROTEIN"/>
    <property type="match status" value="1"/>
</dbReference>
<evidence type="ECO:0000256" key="2">
    <source>
        <dbReference type="SAM" id="Phobius"/>
    </source>
</evidence>
<protein>
    <submittedName>
        <fullName evidence="3">Uncharacterized protein</fullName>
    </submittedName>
</protein>
<feature type="region of interest" description="Disordered" evidence="1">
    <location>
        <begin position="358"/>
        <end position="402"/>
    </location>
</feature>
<evidence type="ECO:0000313" key="3">
    <source>
        <dbReference type="EMBL" id="KAJ5344616.1"/>
    </source>
</evidence>
<keyword evidence="2" id="KW-0812">Transmembrane</keyword>
<dbReference type="PANTHER" id="PTHR37490">
    <property type="entry name" value="EXPRESSED PROTEIN"/>
    <property type="match status" value="1"/>
</dbReference>
<dbReference type="AlphaFoldDB" id="A0A9W9QRY3"/>
<evidence type="ECO:0000256" key="1">
    <source>
        <dbReference type="SAM" id="MobiDB-lite"/>
    </source>
</evidence>
<feature type="region of interest" description="Disordered" evidence="1">
    <location>
        <begin position="59"/>
        <end position="92"/>
    </location>
</feature>
<organism evidence="3 4">
    <name type="scientific">Penicillium brevicompactum</name>
    <dbReference type="NCBI Taxonomy" id="5074"/>
    <lineage>
        <taxon>Eukaryota</taxon>
        <taxon>Fungi</taxon>
        <taxon>Dikarya</taxon>
        <taxon>Ascomycota</taxon>
        <taxon>Pezizomycotina</taxon>
        <taxon>Eurotiomycetes</taxon>
        <taxon>Eurotiomycetidae</taxon>
        <taxon>Eurotiales</taxon>
        <taxon>Aspergillaceae</taxon>
        <taxon>Penicillium</taxon>
    </lineage>
</organism>